<dbReference type="STRING" id="445961.IW15_12315"/>
<dbReference type="InterPro" id="IPR039519">
    <property type="entry name" value="YokE-like_PH"/>
</dbReference>
<feature type="domain" description="YokE-like PH" evidence="2">
    <location>
        <begin position="116"/>
        <end position="209"/>
    </location>
</feature>
<evidence type="ECO:0000259" key="2">
    <source>
        <dbReference type="Pfam" id="PF14470"/>
    </source>
</evidence>
<accession>A0A086A6M2</accession>
<dbReference type="eggNOG" id="ENOG5030UIB">
    <property type="taxonomic scope" value="Bacteria"/>
</dbReference>
<dbReference type="Pfam" id="PF14470">
    <property type="entry name" value="bPH_3"/>
    <property type="match status" value="1"/>
</dbReference>
<dbReference type="EMBL" id="JPRH01000004">
    <property type="protein sequence ID" value="KFF12336.1"/>
    <property type="molecule type" value="Genomic_DNA"/>
</dbReference>
<feature type="domain" description="SHOCT" evidence="1">
    <location>
        <begin position="233"/>
        <end position="260"/>
    </location>
</feature>
<organism evidence="3 4">
    <name type="scientific">Chryseobacterium soli</name>
    <dbReference type="NCBI Taxonomy" id="445961"/>
    <lineage>
        <taxon>Bacteria</taxon>
        <taxon>Pseudomonadati</taxon>
        <taxon>Bacteroidota</taxon>
        <taxon>Flavobacteriia</taxon>
        <taxon>Flavobacteriales</taxon>
        <taxon>Weeksellaceae</taxon>
        <taxon>Chryseobacterium group</taxon>
        <taxon>Chryseobacterium</taxon>
    </lineage>
</organism>
<dbReference type="Proteomes" id="UP000028705">
    <property type="component" value="Unassembled WGS sequence"/>
</dbReference>
<name>A0A086A6M2_9FLAO</name>
<dbReference type="AlphaFoldDB" id="A0A086A6M2"/>
<proteinExistence type="predicted"/>
<keyword evidence="4" id="KW-1185">Reference proteome</keyword>
<comment type="caution">
    <text evidence="3">The sequence shown here is derived from an EMBL/GenBank/DDBJ whole genome shotgun (WGS) entry which is preliminary data.</text>
</comment>
<evidence type="ECO:0008006" key="5">
    <source>
        <dbReference type="Google" id="ProtNLM"/>
    </source>
</evidence>
<protein>
    <recommendedName>
        <fullName evidence="5">SHOCT domain-containing protein</fullName>
    </recommendedName>
</protein>
<dbReference type="Pfam" id="PF09851">
    <property type="entry name" value="SHOCT"/>
    <property type="match status" value="1"/>
</dbReference>
<dbReference type="InterPro" id="IPR018649">
    <property type="entry name" value="SHOCT"/>
</dbReference>
<evidence type="ECO:0000259" key="1">
    <source>
        <dbReference type="Pfam" id="PF09851"/>
    </source>
</evidence>
<reference evidence="3 4" key="1">
    <citation type="submission" date="2014-07" db="EMBL/GenBank/DDBJ databases">
        <title>Genome of Chryseobacterium soli DSM 19298.</title>
        <authorList>
            <person name="Stropko S.J."/>
            <person name="Pipes S.E."/>
            <person name="Newman J."/>
        </authorList>
    </citation>
    <scope>NUCLEOTIDE SEQUENCE [LARGE SCALE GENOMIC DNA]</scope>
    <source>
        <strain evidence="3 4">DSM 19298</strain>
    </source>
</reference>
<gene>
    <name evidence="3" type="ORF">IW15_12315</name>
</gene>
<evidence type="ECO:0000313" key="3">
    <source>
        <dbReference type="EMBL" id="KFF12336.1"/>
    </source>
</evidence>
<evidence type="ECO:0000313" key="4">
    <source>
        <dbReference type="Proteomes" id="UP000028705"/>
    </source>
</evidence>
<sequence length="263" mass="29789">MDTLLGENKLSDDGVICNQCLDRASNINQEVLSNLKKFSLADIKNFIEKQQIQPAIIDEQQEMDDFTSEHNNILKGDFSSDVIKRRRKEIKKELELLNANLSMFTKGEIKKLPYILSADEKILAITDAQYLNTLDAGILVATPGRLISVSKSMFSPAKISEYPNETIASVSFVPHSRSPIIKIHTEDRIVEFECYNAKTDAEMFYDKIKNRYNKEAQKQKVSVTPESSATVIEQLEQLGKLRENGILTGEEFAEQKKKLLGKL</sequence>